<comment type="caution">
    <text evidence="2">The sequence shown here is derived from an EMBL/GenBank/DDBJ whole genome shotgun (WGS) entry which is preliminary data.</text>
</comment>
<feature type="domain" description="Secretion system C-terminal sorting" evidence="1">
    <location>
        <begin position="1"/>
        <end position="68"/>
    </location>
</feature>
<accession>A0AAP2E5S6</accession>
<dbReference type="NCBIfam" id="TIGR04183">
    <property type="entry name" value="Por_Secre_tail"/>
    <property type="match status" value="1"/>
</dbReference>
<reference evidence="2 3" key="1">
    <citation type="submission" date="2021-05" db="EMBL/GenBank/DDBJ databases">
        <title>A Polyphasic approach of four new species of the genus Ohtaekwangia: Ohtaekwangia histidinii sp. nov., Ohtaekwangia cretensis sp. nov., Ohtaekwangia indiensis sp. nov., Ohtaekwangia reichenbachii sp. nov. from diverse environment.</title>
        <authorList>
            <person name="Octaviana S."/>
        </authorList>
    </citation>
    <scope>NUCLEOTIDE SEQUENCE [LARGE SCALE GENOMIC DNA]</scope>
    <source>
        <strain evidence="2 3">PWU5</strain>
    </source>
</reference>
<keyword evidence="3" id="KW-1185">Reference proteome</keyword>
<evidence type="ECO:0000313" key="3">
    <source>
        <dbReference type="Proteomes" id="UP001319080"/>
    </source>
</evidence>
<name>A0AAP2E5S6_9BACT</name>
<sequence length="70" mass="7732">VYPNPVRNVLTVTAWDGGDQGKARIVDQHGTTTQLQLQNNSADVSALKPGLYILQLQIGAKREVKKFIKE</sequence>
<organism evidence="2 3">
    <name type="scientific">Dawidia cretensis</name>
    <dbReference type="NCBI Taxonomy" id="2782350"/>
    <lineage>
        <taxon>Bacteria</taxon>
        <taxon>Pseudomonadati</taxon>
        <taxon>Bacteroidota</taxon>
        <taxon>Cytophagia</taxon>
        <taxon>Cytophagales</taxon>
        <taxon>Chryseotaleaceae</taxon>
        <taxon>Dawidia</taxon>
    </lineage>
</organism>
<proteinExistence type="predicted"/>
<protein>
    <submittedName>
        <fullName evidence="2">T9SS type A sorting domain-containing protein</fullName>
    </submittedName>
</protein>
<evidence type="ECO:0000313" key="2">
    <source>
        <dbReference type="EMBL" id="MBT1712489.1"/>
    </source>
</evidence>
<dbReference type="Pfam" id="PF18962">
    <property type="entry name" value="Por_Secre_tail"/>
    <property type="match status" value="1"/>
</dbReference>
<dbReference type="RefSeq" id="WP_254088049.1">
    <property type="nucleotide sequence ID" value="NZ_JAHESE010000091.1"/>
</dbReference>
<dbReference type="InterPro" id="IPR026444">
    <property type="entry name" value="Secre_tail"/>
</dbReference>
<dbReference type="EMBL" id="JAHESE010000091">
    <property type="protein sequence ID" value="MBT1712489.1"/>
    <property type="molecule type" value="Genomic_DNA"/>
</dbReference>
<evidence type="ECO:0000259" key="1">
    <source>
        <dbReference type="Pfam" id="PF18962"/>
    </source>
</evidence>
<dbReference type="AlphaFoldDB" id="A0AAP2E5S6"/>
<gene>
    <name evidence="2" type="ORF">KK062_29915</name>
</gene>
<feature type="non-terminal residue" evidence="2">
    <location>
        <position position="1"/>
    </location>
</feature>
<dbReference type="Proteomes" id="UP001319080">
    <property type="component" value="Unassembled WGS sequence"/>
</dbReference>